<dbReference type="Pfam" id="PF07690">
    <property type="entry name" value="MFS_1"/>
    <property type="match status" value="1"/>
</dbReference>
<dbReference type="InterPro" id="IPR050930">
    <property type="entry name" value="MFS_Vesicular_Transporter"/>
</dbReference>
<dbReference type="SUPFAM" id="SSF103473">
    <property type="entry name" value="MFS general substrate transporter"/>
    <property type="match status" value="1"/>
</dbReference>
<dbReference type="InterPro" id="IPR036259">
    <property type="entry name" value="MFS_trans_sf"/>
</dbReference>
<evidence type="ECO:0000256" key="2">
    <source>
        <dbReference type="ARBA" id="ARBA00022448"/>
    </source>
</evidence>
<keyword evidence="4 6" id="KW-1133">Transmembrane helix</keyword>
<dbReference type="Gene3D" id="1.20.1250.20">
    <property type="entry name" value="MFS general substrate transporter like domains"/>
    <property type="match status" value="1"/>
</dbReference>
<keyword evidence="5 6" id="KW-0472">Membrane</keyword>
<comment type="subcellular location">
    <subcellularLocation>
        <location evidence="1">Cytoplasmic vesicle</location>
        <location evidence="1">Secretory vesicle</location>
        <location evidence="1">Synaptic vesicle membrane</location>
        <topology evidence="1">Multi-pass membrane protein</topology>
    </subcellularLocation>
</comment>
<sequence length="571" mass="61785">MLRTVLDASQWLLKKGRESRRLVLLVVFVALLLDNMLLTVVVPIAPTYLYAIEFKDISGSLNLSSTTTSRPALTPTFPAIFSFFENNTVAIEESVPDGIARTSGISATISPPVIEAIPAHGNNCFQATEFLKEENIWIRVLFASKALMQLLVNPFMGPLTNRIGYHIPMFAGFVIMFISTVLFAFSGTYTLLFVARTLQGIGSSFSSVAGLGMLPCVYTDDNERGRAMGIALGGLALGVLVGAPFGSVTYVFLGRTVPFLILAFLALLDRTLQLCILQPSEVSPESAKGTPLLTRLRDPHILVVAGSICFANMGAATLEPALPIWMLQALCIPEWQLGLAFLPASVSYLTGTSLFGVLANKMGRWLCALLGMLVVGTSLLCVLLAHDIFGLIGPNAGLGISIGMVDSSVMPVVGHLVDLHHAPVYRSVCAIADVAFCTGFAIGRSTRGAIVRAIGFPWLMVIIGVTDIIYAPVCYYLRSPPAKEEKLAVLSQDCPMETRMYAAEKHTRPFPRADSDGEPGCETGPWTLSREARTSVTTLFPDLDHHGLFTLMPQLAYPWWEDGVLSLPRLL</sequence>
<evidence type="ECO:0000259" key="7">
    <source>
        <dbReference type="PROSITE" id="PS50850"/>
    </source>
</evidence>
<accession>A0ABM4HI50</accession>
<dbReference type="CDD" id="cd17384">
    <property type="entry name" value="MFS_SLC18A1_2_VAT1_2"/>
    <property type="match status" value="1"/>
</dbReference>
<feature type="transmembrane region" description="Helical" evidence="6">
    <location>
        <begin position="424"/>
        <end position="443"/>
    </location>
</feature>
<feature type="transmembrane region" description="Helical" evidence="6">
    <location>
        <begin position="198"/>
        <end position="218"/>
    </location>
</feature>
<evidence type="ECO:0000256" key="5">
    <source>
        <dbReference type="ARBA" id="ARBA00023136"/>
    </source>
</evidence>
<feature type="transmembrane region" description="Helical" evidence="6">
    <location>
        <begin position="365"/>
        <end position="385"/>
    </location>
</feature>
<feature type="transmembrane region" description="Helical" evidence="6">
    <location>
        <begin position="300"/>
        <end position="318"/>
    </location>
</feature>
<feature type="transmembrane region" description="Helical" evidence="6">
    <location>
        <begin position="455"/>
        <end position="477"/>
    </location>
</feature>
<organism evidence="8 9">
    <name type="scientific">Odocoileus virginianus</name>
    <name type="common">White-tailed deer</name>
    <dbReference type="NCBI Taxonomy" id="9874"/>
    <lineage>
        <taxon>Eukaryota</taxon>
        <taxon>Metazoa</taxon>
        <taxon>Chordata</taxon>
        <taxon>Craniata</taxon>
        <taxon>Vertebrata</taxon>
        <taxon>Euteleostomi</taxon>
        <taxon>Mammalia</taxon>
        <taxon>Eutheria</taxon>
        <taxon>Laurasiatheria</taxon>
        <taxon>Artiodactyla</taxon>
        <taxon>Ruminantia</taxon>
        <taxon>Pecora</taxon>
        <taxon>Cervidae</taxon>
        <taxon>Odocoileinae</taxon>
        <taxon>Odocoileus</taxon>
    </lineage>
</organism>
<evidence type="ECO:0000256" key="3">
    <source>
        <dbReference type="ARBA" id="ARBA00022692"/>
    </source>
</evidence>
<dbReference type="RefSeq" id="XP_070315235.1">
    <property type="nucleotide sequence ID" value="XM_070459134.1"/>
</dbReference>
<dbReference type="Proteomes" id="UP001652640">
    <property type="component" value="Chromosome 31"/>
</dbReference>
<feature type="transmembrane region" description="Helical" evidence="6">
    <location>
        <begin position="230"/>
        <end position="253"/>
    </location>
</feature>
<gene>
    <name evidence="9" type="primary">SLC18A1</name>
</gene>
<name>A0ABM4HI50_ODOVR</name>
<evidence type="ECO:0000256" key="1">
    <source>
        <dbReference type="ARBA" id="ARBA00004644"/>
    </source>
</evidence>
<feature type="transmembrane region" description="Helical" evidence="6">
    <location>
        <begin position="167"/>
        <end position="192"/>
    </location>
</feature>
<evidence type="ECO:0000313" key="9">
    <source>
        <dbReference type="RefSeq" id="XP_070315235.1"/>
    </source>
</evidence>
<reference evidence="8" key="1">
    <citation type="journal article" date="2022" name="J. Hered.">
        <title>A De Novo Chromosome-Level Genome Assembly of the White-Tailed Deer, Odocoileus Virginianus.</title>
        <authorList>
            <person name="London E.W."/>
            <person name="Roca A.L."/>
            <person name="Novakofski J.E."/>
            <person name="Mateus-Pinilla N.E."/>
        </authorList>
    </citation>
    <scope>NUCLEOTIDE SEQUENCE [LARGE SCALE GENOMIC DNA]</scope>
</reference>
<evidence type="ECO:0000256" key="4">
    <source>
        <dbReference type="ARBA" id="ARBA00022989"/>
    </source>
</evidence>
<dbReference type="InterPro" id="IPR011701">
    <property type="entry name" value="MFS"/>
</dbReference>
<feature type="transmembrane region" description="Helical" evidence="6">
    <location>
        <begin position="338"/>
        <end position="358"/>
    </location>
</feature>
<protein>
    <submittedName>
        <fullName evidence="9">Chromaffin granule amine transporter</fullName>
    </submittedName>
</protein>
<feature type="domain" description="Major facilitator superfamily (MFS) profile" evidence="7">
    <location>
        <begin position="23"/>
        <end position="482"/>
    </location>
</feature>
<keyword evidence="8" id="KW-1185">Reference proteome</keyword>
<dbReference type="PANTHER" id="PTHR23506">
    <property type="entry name" value="GH10249P"/>
    <property type="match status" value="1"/>
</dbReference>
<dbReference type="GeneID" id="110136944"/>
<evidence type="ECO:0000256" key="6">
    <source>
        <dbReference type="SAM" id="Phobius"/>
    </source>
</evidence>
<evidence type="ECO:0000313" key="8">
    <source>
        <dbReference type="Proteomes" id="UP001652640"/>
    </source>
</evidence>
<dbReference type="PROSITE" id="PS50850">
    <property type="entry name" value="MFS"/>
    <property type="match status" value="1"/>
</dbReference>
<reference evidence="9" key="2">
    <citation type="submission" date="2025-08" db="UniProtKB">
        <authorList>
            <consortium name="RefSeq"/>
        </authorList>
    </citation>
    <scope>IDENTIFICATION</scope>
    <source>
        <tissue evidence="9">Tongue muscle</tissue>
    </source>
</reference>
<keyword evidence="3 6" id="KW-0812">Transmembrane</keyword>
<proteinExistence type="predicted"/>
<dbReference type="PANTHER" id="PTHR23506:SF31">
    <property type="entry name" value="CHROMAFFIN GRANULE AMINE TRANSPORTER"/>
    <property type="match status" value="1"/>
</dbReference>
<keyword evidence="2" id="KW-0813">Transport</keyword>
<dbReference type="InterPro" id="IPR020846">
    <property type="entry name" value="MFS_dom"/>
</dbReference>